<organism evidence="2 3">
    <name type="scientific">Thermococcus pacificus</name>
    <dbReference type="NCBI Taxonomy" id="71998"/>
    <lineage>
        <taxon>Archaea</taxon>
        <taxon>Methanobacteriati</taxon>
        <taxon>Methanobacteriota</taxon>
        <taxon>Thermococci</taxon>
        <taxon>Thermococcales</taxon>
        <taxon>Thermococcaceae</taxon>
        <taxon>Thermococcus</taxon>
    </lineage>
</organism>
<dbReference type="EMBL" id="CP015102">
    <property type="protein sequence ID" value="ASJ06234.1"/>
    <property type="molecule type" value="Genomic_DNA"/>
</dbReference>
<dbReference type="Pfam" id="PF04312">
    <property type="entry name" value="DUF460"/>
    <property type="match status" value="1"/>
</dbReference>
<feature type="coiled-coil region" evidence="1">
    <location>
        <begin position="614"/>
        <end position="669"/>
    </location>
</feature>
<evidence type="ECO:0000313" key="2">
    <source>
        <dbReference type="EMBL" id="ASJ06234.1"/>
    </source>
</evidence>
<dbReference type="AlphaFoldDB" id="A0A218P630"/>
<reference evidence="2 3" key="1">
    <citation type="submission" date="2016-04" db="EMBL/GenBank/DDBJ databases">
        <title>Complete genome sequence of Thermococcus pacificus type strain P4.</title>
        <authorList>
            <person name="Oger P.M."/>
        </authorList>
    </citation>
    <scope>NUCLEOTIDE SEQUENCE [LARGE SCALE GENOMIC DNA]</scope>
    <source>
        <strain evidence="2 3">P-4</strain>
    </source>
</reference>
<evidence type="ECO:0008006" key="4">
    <source>
        <dbReference type="Google" id="ProtNLM"/>
    </source>
</evidence>
<dbReference type="Proteomes" id="UP000197418">
    <property type="component" value="Chromosome"/>
</dbReference>
<feature type="coiled-coil region" evidence="1">
    <location>
        <begin position="419"/>
        <end position="512"/>
    </location>
</feature>
<keyword evidence="1" id="KW-0175">Coiled coil</keyword>
<dbReference type="GeneID" id="33315057"/>
<dbReference type="RefSeq" id="WP_088853497.1">
    <property type="nucleotide sequence ID" value="NZ_CP015102.1"/>
</dbReference>
<protein>
    <recommendedName>
        <fullName evidence="4">DUF460 domain-containing protein</fullName>
    </recommendedName>
</protein>
<dbReference type="KEGG" id="tpaf:A3L08_02260"/>
<name>A0A218P630_9EURY</name>
<gene>
    <name evidence="2" type="ORF">A3L08_02260</name>
</gene>
<evidence type="ECO:0000256" key="1">
    <source>
        <dbReference type="SAM" id="Coils"/>
    </source>
</evidence>
<sequence length="669" mass="77620">MRLILIFGVDVISENPKKFAVVSWFNGKLERKGEFTLYRLIRFIQSKRPDIVAIDSVTELGDDLRRFLRSLPPETKLVQVTGKPGEQRSLQSLAKEHGIRTADRFDPYEEAKLCALLASKGVGYEVLAFEDEVIVKVTRGRSHGKGGWSQDRYRKRVHNLVRDKVRELEDRLRRADIPFDLETEERDYGLARGEFRIYASREELAGLIRPMRGGDVEVRIYPVERAELGFAPLKGEEAVKERKSIIVGIDPGITVGIAAIDLNGRIIALHSERNMPVGEVFRFVSEIGHPVIVATDVSPAPGFVEKIARSFKANLFVPRESLRIEEKNELLRNLGITVDDDHQRDALAAAYKAYLRLKPKLEHIDARLREAGLSKKADEVKALVIQGYNLGEAMQMVSLRERPKVEENRDEQVREAPDLEPYLRRIRELEKRIEMLENENRELREIIKEQRRTIGRLERRIADYDEEVRRKVLRERELEAKVKRIEVLERQLREAKAVIERLGRDLVQVKRMNVVEIRGSAVPLKVMEVLSWRELERIEREVGLRRGDVLFVVNPAGAGRAIAEELVEKRIRALITEKPLPEPVKVVLREAHVPFFLSEELDVKRVDEFAVVERETLENAIAELMERWKKEDEERKAERLLQLVEEYRLERKKELMRKAEEEKEERQKA</sequence>
<evidence type="ECO:0000313" key="3">
    <source>
        <dbReference type="Proteomes" id="UP000197418"/>
    </source>
</evidence>
<dbReference type="PANTHER" id="PTHR40707">
    <property type="entry name" value="POSSIBLE NUCLEASE OF RNASE H FOLD, RUVC/YQGF FAMILY"/>
    <property type="match status" value="1"/>
</dbReference>
<proteinExistence type="predicted"/>
<dbReference type="OrthoDB" id="15228at2157"/>
<accession>A0A218P630</accession>
<dbReference type="InterPro" id="IPR007408">
    <property type="entry name" value="DUF460"/>
</dbReference>
<keyword evidence="3" id="KW-1185">Reference proteome</keyword>
<dbReference type="PANTHER" id="PTHR40707:SF1">
    <property type="entry name" value="DUF460 DOMAIN-CONTAINING PROTEIN"/>
    <property type="match status" value="1"/>
</dbReference>